<evidence type="ECO:0000313" key="2">
    <source>
        <dbReference type="Proteomes" id="UP000729402"/>
    </source>
</evidence>
<reference evidence="1" key="1">
    <citation type="journal article" date="2021" name="bioRxiv">
        <title>Whole Genome Assembly and Annotation of Northern Wild Rice, Zizania palustris L., Supports a Whole Genome Duplication in the Zizania Genus.</title>
        <authorList>
            <person name="Haas M."/>
            <person name="Kono T."/>
            <person name="Macchietto M."/>
            <person name="Millas R."/>
            <person name="McGilp L."/>
            <person name="Shao M."/>
            <person name="Duquette J."/>
            <person name="Hirsch C.N."/>
            <person name="Kimball J."/>
        </authorList>
    </citation>
    <scope>NUCLEOTIDE SEQUENCE</scope>
    <source>
        <tissue evidence="1">Fresh leaf tissue</tissue>
    </source>
</reference>
<dbReference type="AlphaFoldDB" id="A0A8J6BSF0"/>
<dbReference type="Proteomes" id="UP000729402">
    <property type="component" value="Unassembled WGS sequence"/>
</dbReference>
<dbReference type="EMBL" id="JAAALK010000080">
    <property type="protein sequence ID" value="KAG8091901.1"/>
    <property type="molecule type" value="Genomic_DNA"/>
</dbReference>
<name>A0A8J6BSF0_ZIZPA</name>
<comment type="caution">
    <text evidence="1">The sequence shown here is derived from an EMBL/GenBank/DDBJ whole genome shotgun (WGS) entry which is preliminary data.</text>
</comment>
<gene>
    <name evidence="1" type="ORF">GUJ93_ZPchr0012g20132</name>
</gene>
<accession>A0A8J6BSF0</accession>
<organism evidence="1 2">
    <name type="scientific">Zizania palustris</name>
    <name type="common">Northern wild rice</name>
    <dbReference type="NCBI Taxonomy" id="103762"/>
    <lineage>
        <taxon>Eukaryota</taxon>
        <taxon>Viridiplantae</taxon>
        <taxon>Streptophyta</taxon>
        <taxon>Embryophyta</taxon>
        <taxon>Tracheophyta</taxon>
        <taxon>Spermatophyta</taxon>
        <taxon>Magnoliopsida</taxon>
        <taxon>Liliopsida</taxon>
        <taxon>Poales</taxon>
        <taxon>Poaceae</taxon>
        <taxon>BOP clade</taxon>
        <taxon>Oryzoideae</taxon>
        <taxon>Oryzeae</taxon>
        <taxon>Zizaniinae</taxon>
        <taxon>Zizania</taxon>
    </lineage>
</organism>
<proteinExistence type="predicted"/>
<keyword evidence="2" id="KW-1185">Reference proteome</keyword>
<reference evidence="1" key="2">
    <citation type="submission" date="2021-02" db="EMBL/GenBank/DDBJ databases">
        <authorList>
            <person name="Kimball J.A."/>
            <person name="Haas M.W."/>
            <person name="Macchietto M."/>
            <person name="Kono T."/>
            <person name="Duquette J."/>
            <person name="Shao M."/>
        </authorList>
    </citation>
    <scope>NUCLEOTIDE SEQUENCE</scope>
    <source>
        <tissue evidence="1">Fresh leaf tissue</tissue>
    </source>
</reference>
<protein>
    <submittedName>
        <fullName evidence="1">Uncharacterized protein</fullName>
    </submittedName>
</protein>
<evidence type="ECO:0000313" key="1">
    <source>
        <dbReference type="EMBL" id="KAG8091901.1"/>
    </source>
</evidence>
<sequence length="71" mass="7902">MLHLSFSDERRRPGVFFPDSGEVNPVAAASSAPTALVQKTRRWALDLPTPLLLGLSVLFRLLSLKKRIQES</sequence>